<accession>S4PRI5</accession>
<reference evidence="1" key="1">
    <citation type="journal article" date="2013" name="BMC Genomics">
        <title>Unscrambling butterfly oogenesis.</title>
        <authorList>
            <person name="Carter J.M."/>
            <person name="Baker S.C."/>
            <person name="Pink R."/>
            <person name="Carter D.R."/>
            <person name="Collins A."/>
            <person name="Tomlin J."/>
            <person name="Gibbs M."/>
            <person name="Breuker C.J."/>
        </authorList>
    </citation>
    <scope>NUCLEOTIDE SEQUENCE</scope>
    <source>
        <tissue evidence="1">Ovary</tissue>
    </source>
</reference>
<evidence type="ECO:0000313" key="1">
    <source>
        <dbReference type="EMBL" id="JAA77842.1"/>
    </source>
</evidence>
<reference evidence="1" key="2">
    <citation type="submission" date="2013-05" db="EMBL/GenBank/DDBJ databases">
        <authorList>
            <person name="Carter J.-M."/>
            <person name="Baker S.C."/>
            <person name="Pink R."/>
            <person name="Carter D.R.F."/>
            <person name="Collins A."/>
            <person name="Tomlin J."/>
            <person name="Gibbs M."/>
            <person name="Breuker C.J."/>
        </authorList>
    </citation>
    <scope>NUCLEOTIDE SEQUENCE</scope>
    <source>
        <tissue evidence="1">Ovary</tissue>
    </source>
</reference>
<proteinExistence type="predicted"/>
<protein>
    <submittedName>
        <fullName evidence="1">Uncharacterized protein</fullName>
    </submittedName>
</protein>
<dbReference type="EMBL" id="GAIX01014718">
    <property type="protein sequence ID" value="JAA77842.1"/>
    <property type="molecule type" value="Transcribed_RNA"/>
</dbReference>
<feature type="non-terminal residue" evidence="1">
    <location>
        <position position="71"/>
    </location>
</feature>
<name>S4PRI5_9NEOP</name>
<sequence length="71" mass="8508">MRVMDMFLSLSQISVISKLFSKFCVCRFSKMSTDQTPFCHHRRYWQSELCPVGTNESRWQDLNETHVGYWP</sequence>
<organism evidence="1">
    <name type="scientific">Pararge aegeria</name>
    <name type="common">speckled wood butterfly</name>
    <dbReference type="NCBI Taxonomy" id="116150"/>
    <lineage>
        <taxon>Eukaryota</taxon>
        <taxon>Metazoa</taxon>
        <taxon>Ecdysozoa</taxon>
        <taxon>Arthropoda</taxon>
        <taxon>Hexapoda</taxon>
        <taxon>Insecta</taxon>
        <taxon>Pterygota</taxon>
        <taxon>Neoptera</taxon>
        <taxon>Endopterygota</taxon>
        <taxon>Lepidoptera</taxon>
        <taxon>Glossata</taxon>
        <taxon>Ditrysia</taxon>
        <taxon>Papilionoidea</taxon>
        <taxon>Nymphalidae</taxon>
        <taxon>Satyrinae</taxon>
        <taxon>Satyrini</taxon>
        <taxon>Parargina</taxon>
        <taxon>Pararge</taxon>
    </lineage>
</organism>
<dbReference type="AlphaFoldDB" id="S4PRI5"/>